<reference evidence="7 8" key="1">
    <citation type="journal article" date="2021" name="ISME Commun">
        <title>Automated analysis of genomic sequences facilitates high-throughput and comprehensive description of bacteria.</title>
        <authorList>
            <person name="Hitch T.C.A."/>
        </authorList>
    </citation>
    <scope>NUCLEOTIDE SEQUENCE [LARGE SCALE GENOMIC DNA]</scope>
    <source>
        <strain evidence="7 8">Sanger_18</strain>
    </source>
</reference>
<dbReference type="PANTHER" id="PTHR11560">
    <property type="entry name" value="39S RIBOSOMAL PROTEIN L10, MITOCHONDRIAL"/>
    <property type="match status" value="1"/>
</dbReference>
<dbReference type="InterPro" id="IPR043141">
    <property type="entry name" value="Ribosomal_uL10-like_sf"/>
</dbReference>
<proteinExistence type="inferred from homology"/>
<dbReference type="Proteomes" id="UP001652432">
    <property type="component" value="Unassembled WGS sequence"/>
</dbReference>
<dbReference type="NCBIfam" id="NF000955">
    <property type="entry name" value="PRK00099.1-1"/>
    <property type="match status" value="1"/>
</dbReference>
<organism evidence="7 8">
    <name type="scientific">Suilimivivens aceti</name>
    <dbReference type="NCBI Taxonomy" id="2981774"/>
    <lineage>
        <taxon>Bacteria</taxon>
        <taxon>Bacillati</taxon>
        <taxon>Bacillota</taxon>
        <taxon>Clostridia</taxon>
        <taxon>Lachnospirales</taxon>
        <taxon>Lachnospiraceae</taxon>
        <taxon>Suilimivivens</taxon>
    </lineage>
</organism>
<evidence type="ECO:0000256" key="5">
    <source>
        <dbReference type="HAMAP-Rule" id="MF_00362"/>
    </source>
</evidence>
<comment type="function">
    <text evidence="5">Forms part of the ribosomal stalk, playing a central role in the interaction of the ribosome with GTP-bound translation factors.</text>
</comment>
<dbReference type="Gene3D" id="6.10.250.290">
    <property type="match status" value="1"/>
</dbReference>
<dbReference type="InterPro" id="IPR002363">
    <property type="entry name" value="Ribosomal_uL10_CS_bac"/>
</dbReference>
<comment type="similarity">
    <text evidence="1 5">Belongs to the universal ribosomal protein uL10 family.</text>
</comment>
<keyword evidence="3 5" id="KW-0687">Ribonucleoprotein</keyword>
<accession>A0ABT2T698</accession>
<dbReference type="GO" id="GO:0005840">
    <property type="term" value="C:ribosome"/>
    <property type="evidence" value="ECO:0007669"/>
    <property type="project" value="UniProtKB-KW"/>
</dbReference>
<protein>
    <recommendedName>
        <fullName evidence="4 5">Large ribosomal subunit protein uL10</fullName>
    </recommendedName>
</protein>
<feature type="region of interest" description="Disordered" evidence="6">
    <location>
        <begin position="162"/>
        <end position="191"/>
    </location>
</feature>
<evidence type="ECO:0000313" key="8">
    <source>
        <dbReference type="Proteomes" id="UP001652432"/>
    </source>
</evidence>
<dbReference type="CDD" id="cd05797">
    <property type="entry name" value="Ribosomal_L10"/>
    <property type="match status" value="1"/>
</dbReference>
<evidence type="ECO:0000313" key="7">
    <source>
        <dbReference type="EMBL" id="MCU6745787.1"/>
    </source>
</evidence>
<keyword evidence="2 5" id="KW-0689">Ribosomal protein</keyword>
<evidence type="ECO:0000256" key="2">
    <source>
        <dbReference type="ARBA" id="ARBA00022980"/>
    </source>
</evidence>
<dbReference type="RefSeq" id="WP_118799051.1">
    <property type="nucleotide sequence ID" value="NZ_JAOQKJ010000017.1"/>
</dbReference>
<evidence type="ECO:0000256" key="3">
    <source>
        <dbReference type="ARBA" id="ARBA00023274"/>
    </source>
</evidence>
<gene>
    <name evidence="5 7" type="primary">rplJ</name>
    <name evidence="7" type="ORF">OCV77_15025</name>
</gene>
<keyword evidence="5" id="KW-0699">rRNA-binding</keyword>
<comment type="caution">
    <text evidence="7">The sequence shown here is derived from an EMBL/GenBank/DDBJ whole genome shotgun (WGS) entry which is preliminary data.</text>
</comment>
<keyword evidence="8" id="KW-1185">Reference proteome</keyword>
<dbReference type="SUPFAM" id="SSF160369">
    <property type="entry name" value="Ribosomal protein L10-like"/>
    <property type="match status" value="1"/>
</dbReference>
<evidence type="ECO:0000256" key="6">
    <source>
        <dbReference type="SAM" id="MobiDB-lite"/>
    </source>
</evidence>
<dbReference type="HAMAP" id="MF_00362">
    <property type="entry name" value="Ribosomal_uL10"/>
    <property type="match status" value="1"/>
</dbReference>
<evidence type="ECO:0000256" key="1">
    <source>
        <dbReference type="ARBA" id="ARBA00008889"/>
    </source>
</evidence>
<comment type="subunit">
    <text evidence="5">Part of the ribosomal stalk of the 50S ribosomal subunit. The N-terminus interacts with L11 and the large rRNA to form the base of the stalk. The C-terminus forms an elongated spine to which L12 dimers bind in a sequential fashion forming a multimeric L10(L12)X complex.</text>
</comment>
<dbReference type="Pfam" id="PF00466">
    <property type="entry name" value="Ribosomal_L10"/>
    <property type="match status" value="1"/>
</dbReference>
<dbReference type="InterPro" id="IPR047865">
    <property type="entry name" value="Ribosomal_uL10_bac_type"/>
</dbReference>
<dbReference type="InterPro" id="IPR022973">
    <property type="entry name" value="Ribosomal_uL10_bac"/>
</dbReference>
<dbReference type="EMBL" id="JAOQKJ010000017">
    <property type="protein sequence ID" value="MCU6745787.1"/>
    <property type="molecule type" value="Genomic_DNA"/>
</dbReference>
<name>A0ABT2T698_9FIRM</name>
<dbReference type="Gene3D" id="3.30.70.1730">
    <property type="match status" value="1"/>
</dbReference>
<evidence type="ECO:0000256" key="4">
    <source>
        <dbReference type="ARBA" id="ARBA00035202"/>
    </source>
</evidence>
<dbReference type="PROSITE" id="PS01109">
    <property type="entry name" value="RIBOSOMAL_L10"/>
    <property type="match status" value="1"/>
</dbReference>
<keyword evidence="5" id="KW-0694">RNA-binding</keyword>
<sequence>MAKVELKQPVVEEISAHIKDAQSVVLVDYRGLTVEQDTQLRKQLREAGVTYKVYKNTMMNFAFKGTDFEALAPYLEGPSAVAISTTDATAPARILCKFAKEAPKLEVKGGVVEGIAYDANGIGEIAKIPSREELLSKLLGSIQSPITNFARVMNQLAEKGGASACEAPAAEAPAEEAAPAEAEAPAETPAE</sequence>
<dbReference type="InterPro" id="IPR001790">
    <property type="entry name" value="Ribosomal_uL10"/>
</dbReference>